<dbReference type="Proteomes" id="UP000823634">
    <property type="component" value="Unassembled WGS sequence"/>
</dbReference>
<keyword evidence="10" id="KW-0227">DNA damage</keyword>
<dbReference type="CDD" id="cd02022">
    <property type="entry name" value="DPCK"/>
    <property type="match status" value="1"/>
</dbReference>
<dbReference type="PROSITE" id="PS51066">
    <property type="entry name" value="ZF_FPG_2"/>
    <property type="match status" value="1"/>
</dbReference>
<dbReference type="CDD" id="cd08966">
    <property type="entry name" value="EcFpg-like_N"/>
    <property type="match status" value="1"/>
</dbReference>
<evidence type="ECO:0000256" key="3">
    <source>
        <dbReference type="ARBA" id="ARBA00009409"/>
    </source>
</evidence>
<gene>
    <name evidence="25" type="primary">mutM</name>
    <name evidence="25" type="ORF">IAC61_01280</name>
</gene>
<evidence type="ECO:0000259" key="23">
    <source>
        <dbReference type="PROSITE" id="PS51066"/>
    </source>
</evidence>
<evidence type="ECO:0000256" key="11">
    <source>
        <dbReference type="ARBA" id="ARBA00022771"/>
    </source>
</evidence>
<evidence type="ECO:0000313" key="26">
    <source>
        <dbReference type="Proteomes" id="UP000823634"/>
    </source>
</evidence>
<evidence type="ECO:0000256" key="17">
    <source>
        <dbReference type="ARBA" id="ARBA00023239"/>
    </source>
</evidence>
<evidence type="ECO:0000256" key="4">
    <source>
        <dbReference type="ARBA" id="ARBA00011245"/>
    </source>
</evidence>
<evidence type="ECO:0000256" key="14">
    <source>
        <dbReference type="ARBA" id="ARBA00022840"/>
    </source>
</evidence>
<dbReference type="InterPro" id="IPR035937">
    <property type="entry name" value="FPG_N"/>
</dbReference>
<comment type="subunit">
    <text evidence="4">Monomer.</text>
</comment>
<reference evidence="25" key="1">
    <citation type="submission" date="2020-10" db="EMBL/GenBank/DDBJ databases">
        <authorList>
            <person name="Gilroy R."/>
        </authorList>
    </citation>
    <scope>NUCLEOTIDE SEQUENCE</scope>
    <source>
        <strain evidence="25">17113</strain>
    </source>
</reference>
<dbReference type="Pfam" id="PF06831">
    <property type="entry name" value="H2TH"/>
    <property type="match status" value="1"/>
</dbReference>
<dbReference type="Gene3D" id="3.20.190.10">
    <property type="entry name" value="MutM-like, N-terminal"/>
    <property type="match status" value="1"/>
</dbReference>
<dbReference type="InterPro" id="IPR027417">
    <property type="entry name" value="P-loop_NTPase"/>
</dbReference>
<evidence type="ECO:0000259" key="24">
    <source>
        <dbReference type="PROSITE" id="PS51068"/>
    </source>
</evidence>
<evidence type="ECO:0000256" key="20">
    <source>
        <dbReference type="ARBA" id="ARBA00030638"/>
    </source>
</evidence>
<evidence type="ECO:0000256" key="10">
    <source>
        <dbReference type="ARBA" id="ARBA00022763"/>
    </source>
</evidence>
<dbReference type="AlphaFoldDB" id="A0A9D9DIL1"/>
<feature type="domain" description="Formamidopyrimidine-DNA glycosylase catalytic" evidence="24">
    <location>
        <begin position="2"/>
        <end position="113"/>
    </location>
</feature>
<evidence type="ECO:0000256" key="19">
    <source>
        <dbReference type="ARBA" id="ARBA00023295"/>
    </source>
</evidence>
<dbReference type="GO" id="GO:0003684">
    <property type="term" value="F:damaged DNA binding"/>
    <property type="evidence" value="ECO:0007669"/>
    <property type="project" value="InterPro"/>
</dbReference>
<keyword evidence="19 25" id="KW-0326">Glycosidase</keyword>
<comment type="cofactor">
    <cofactor evidence="2">
        <name>Zn(2+)</name>
        <dbReference type="ChEBI" id="CHEBI:29105"/>
    </cofactor>
</comment>
<evidence type="ECO:0000256" key="8">
    <source>
        <dbReference type="ARBA" id="ARBA00022723"/>
    </source>
</evidence>
<dbReference type="EMBL" id="JADINA010000010">
    <property type="protein sequence ID" value="MBO8425939.1"/>
    <property type="molecule type" value="Genomic_DNA"/>
</dbReference>
<dbReference type="SMART" id="SM01232">
    <property type="entry name" value="H2TH"/>
    <property type="match status" value="1"/>
</dbReference>
<dbReference type="SMART" id="SM00898">
    <property type="entry name" value="Fapy_DNA_glyco"/>
    <property type="match status" value="1"/>
</dbReference>
<dbReference type="InterPro" id="IPR012319">
    <property type="entry name" value="FPG_cat"/>
</dbReference>
<evidence type="ECO:0000256" key="2">
    <source>
        <dbReference type="ARBA" id="ARBA00001947"/>
    </source>
</evidence>
<proteinExistence type="inferred from homology"/>
<dbReference type="GO" id="GO:0034039">
    <property type="term" value="F:8-oxo-7,8-dihydroguanine DNA N-glycosylase activity"/>
    <property type="evidence" value="ECO:0007669"/>
    <property type="project" value="TreeGrafter"/>
</dbReference>
<evidence type="ECO:0000256" key="21">
    <source>
        <dbReference type="ARBA" id="ARBA00044632"/>
    </source>
</evidence>
<dbReference type="NCBIfam" id="NF002211">
    <property type="entry name" value="PRK01103.1"/>
    <property type="match status" value="1"/>
</dbReference>
<dbReference type="Gene3D" id="3.40.50.300">
    <property type="entry name" value="P-loop containing nucleotide triphosphate hydrolases"/>
    <property type="match status" value="1"/>
</dbReference>
<dbReference type="GO" id="GO:0140078">
    <property type="term" value="F:class I DNA-(apurinic or apyrimidinic site) endonuclease activity"/>
    <property type="evidence" value="ECO:0007669"/>
    <property type="project" value="UniProtKB-EC"/>
</dbReference>
<dbReference type="InterPro" id="IPR010979">
    <property type="entry name" value="Ribosomal_uS13-like_H2TH"/>
</dbReference>
<dbReference type="PROSITE" id="PS01242">
    <property type="entry name" value="ZF_FPG_1"/>
    <property type="match status" value="1"/>
</dbReference>
<reference evidence="25" key="2">
    <citation type="journal article" date="2021" name="PeerJ">
        <title>Extensive microbial diversity within the chicken gut microbiome revealed by metagenomics and culture.</title>
        <authorList>
            <person name="Gilroy R."/>
            <person name="Ravi A."/>
            <person name="Getino M."/>
            <person name="Pursley I."/>
            <person name="Horton D.L."/>
            <person name="Alikhan N.F."/>
            <person name="Baker D."/>
            <person name="Gharbi K."/>
            <person name="Hall N."/>
            <person name="Watson M."/>
            <person name="Adriaenssens E.M."/>
            <person name="Foster-Nyarko E."/>
            <person name="Jarju S."/>
            <person name="Secka A."/>
            <person name="Antonio M."/>
            <person name="Oren A."/>
            <person name="Chaudhuri R.R."/>
            <person name="La Ragione R."/>
            <person name="Hildebrand F."/>
            <person name="Pallen M.J."/>
        </authorList>
    </citation>
    <scope>NUCLEOTIDE SEQUENCE</scope>
    <source>
        <strain evidence="25">17113</strain>
    </source>
</reference>
<dbReference type="InterPro" id="IPR000214">
    <property type="entry name" value="Znf_DNA_glyclase/AP_lyase"/>
</dbReference>
<comment type="similarity">
    <text evidence="3">Belongs to the FPG family.</text>
</comment>
<dbReference type="Pfam" id="PF01149">
    <property type="entry name" value="Fapy_DNA_glyco"/>
    <property type="match status" value="1"/>
</dbReference>
<dbReference type="GO" id="GO:0015937">
    <property type="term" value="P:coenzyme A biosynthetic process"/>
    <property type="evidence" value="ECO:0007669"/>
    <property type="project" value="InterPro"/>
</dbReference>
<dbReference type="SUPFAM" id="SSF81624">
    <property type="entry name" value="N-terminal domain of MutM-like DNA repair proteins"/>
    <property type="match status" value="1"/>
</dbReference>
<evidence type="ECO:0000256" key="6">
    <source>
        <dbReference type="ARBA" id="ARBA00012720"/>
    </source>
</evidence>
<dbReference type="PANTHER" id="PTHR22993:SF9">
    <property type="entry name" value="FORMAMIDOPYRIMIDINE-DNA GLYCOSYLASE"/>
    <property type="match status" value="1"/>
</dbReference>
<dbReference type="PANTHER" id="PTHR22993">
    <property type="entry name" value="FORMAMIDOPYRIMIDINE-DNA GLYCOSYLASE"/>
    <property type="match status" value="1"/>
</dbReference>
<keyword evidence="9" id="KW-0547">Nucleotide-binding</keyword>
<evidence type="ECO:0000256" key="16">
    <source>
        <dbReference type="ARBA" id="ARBA00023204"/>
    </source>
</evidence>
<evidence type="ECO:0000256" key="12">
    <source>
        <dbReference type="ARBA" id="ARBA00022801"/>
    </source>
</evidence>
<dbReference type="InterPro" id="IPR015887">
    <property type="entry name" value="DNA_glyclase_Znf_dom_DNA_BS"/>
</dbReference>
<keyword evidence="14" id="KW-0067">ATP-binding</keyword>
<dbReference type="GO" id="GO:0005524">
    <property type="term" value="F:ATP binding"/>
    <property type="evidence" value="ECO:0007669"/>
    <property type="project" value="UniProtKB-KW"/>
</dbReference>
<dbReference type="SUPFAM" id="SSF46946">
    <property type="entry name" value="S13-like H2TH domain"/>
    <property type="match status" value="1"/>
</dbReference>
<dbReference type="Gene3D" id="1.10.8.50">
    <property type="match status" value="1"/>
</dbReference>
<keyword evidence="11 22" id="KW-0863">Zinc-finger</keyword>
<keyword evidence="13" id="KW-0862">Zinc</keyword>
<evidence type="ECO:0000256" key="18">
    <source>
        <dbReference type="ARBA" id="ARBA00023268"/>
    </source>
</evidence>
<dbReference type="GO" id="GO:0008270">
    <property type="term" value="F:zinc ion binding"/>
    <property type="evidence" value="ECO:0007669"/>
    <property type="project" value="UniProtKB-KW"/>
</dbReference>
<evidence type="ECO:0000256" key="15">
    <source>
        <dbReference type="ARBA" id="ARBA00023125"/>
    </source>
</evidence>
<dbReference type="Pfam" id="PF01121">
    <property type="entry name" value="CoaE"/>
    <property type="match status" value="1"/>
</dbReference>
<dbReference type="SUPFAM" id="SSF52540">
    <property type="entry name" value="P-loop containing nucleoside triphosphate hydrolases"/>
    <property type="match status" value="1"/>
</dbReference>
<dbReference type="InterPro" id="IPR020629">
    <property type="entry name" value="FPG_Glyclase"/>
</dbReference>
<evidence type="ECO:0000256" key="22">
    <source>
        <dbReference type="PROSITE-ProRule" id="PRU00391"/>
    </source>
</evidence>
<dbReference type="EC" id="3.2.2.23" evidence="5"/>
<evidence type="ECO:0000256" key="13">
    <source>
        <dbReference type="ARBA" id="ARBA00022833"/>
    </source>
</evidence>
<evidence type="ECO:0000256" key="9">
    <source>
        <dbReference type="ARBA" id="ARBA00022741"/>
    </source>
</evidence>
<dbReference type="PROSITE" id="PS51068">
    <property type="entry name" value="FPG_CAT"/>
    <property type="match status" value="1"/>
</dbReference>
<dbReference type="InterPro" id="IPR015886">
    <property type="entry name" value="H2TH_FPG"/>
</dbReference>
<organism evidence="25 26">
    <name type="scientific">Candidatus Alloenteromonas pullistercoris</name>
    <dbReference type="NCBI Taxonomy" id="2840785"/>
    <lineage>
        <taxon>Bacteria</taxon>
        <taxon>Bacillati</taxon>
        <taxon>Bacillota</taxon>
        <taxon>Bacillota incertae sedis</taxon>
        <taxon>Candidatus Alloenteromonas</taxon>
    </lineage>
</organism>
<keyword evidence="16" id="KW-0234">DNA repair</keyword>
<keyword evidence="8" id="KW-0479">Metal-binding</keyword>
<evidence type="ECO:0000256" key="5">
    <source>
        <dbReference type="ARBA" id="ARBA00012024"/>
    </source>
</evidence>
<evidence type="ECO:0000256" key="7">
    <source>
        <dbReference type="ARBA" id="ARBA00016240"/>
    </source>
</evidence>
<sequence length="455" mass="50639">MPELPEVETFVRVLRQKLLGRTITNATLLYPRLLITPNREIGETIGKTFESIDRKGKFIIFRLSLSLVLVAHLRMEGKYFVKPASAPRQKADEAVFELDDGNKLIYNDTRKFGVLGIYDDDTYLLLSPLKDVADSPLEMNGDELFLAISSSQKTIKETLLDQSRVSGLGNIYVDETLFKAKINPRRKASSISQKEAEAILREAKATLEEAIKLGGSTIHSFQSEEGKGGQMQNELLCYGKSPSPCPRCGTPLMRIEIGGRGTTYCPSCQIDPSRPFVLGITGPIHSGKSTAARYFKGKGYEVFDCDKEVETLYADKGFAERFAKEFGAKLSNGVLAKSEVKRILGGKRKEAECFIFAAVCLKAEERIKRTKGKLVIDAPLLYQAKMDSLCDCVLFLDSPAYLRAKRLLDEGEDASYLLKLNSAAHYGTYKRKAPYIIDNDGDEGELIEKLKKLPL</sequence>
<dbReference type="GO" id="GO:0006284">
    <property type="term" value="P:base-excision repair"/>
    <property type="evidence" value="ECO:0007669"/>
    <property type="project" value="InterPro"/>
</dbReference>
<dbReference type="SUPFAM" id="SSF57716">
    <property type="entry name" value="Glucocorticoid receptor-like (DNA-binding domain)"/>
    <property type="match status" value="1"/>
</dbReference>
<dbReference type="Pfam" id="PF06827">
    <property type="entry name" value="zf-FPG_IleRS"/>
    <property type="match status" value="1"/>
</dbReference>
<evidence type="ECO:0000256" key="1">
    <source>
        <dbReference type="ARBA" id="ARBA00001668"/>
    </source>
</evidence>
<dbReference type="GO" id="GO:0003690">
    <property type="term" value="F:double-stranded DNA binding"/>
    <property type="evidence" value="ECO:0007669"/>
    <property type="project" value="UniProtKB-ARBA"/>
</dbReference>
<name>A0A9D9DIL1_9FIRM</name>
<comment type="catalytic activity">
    <reaction evidence="21">
        <text>2'-deoxyribonucleotide-(2'-deoxyribose 5'-phosphate)-2'-deoxyribonucleotide-DNA = a 3'-end 2'-deoxyribonucleotide-(2,3-dehydro-2,3-deoxyribose 5'-phosphate)-DNA + a 5'-end 5'-phospho-2'-deoxyribonucleoside-DNA + H(+)</text>
        <dbReference type="Rhea" id="RHEA:66592"/>
        <dbReference type="Rhea" id="RHEA-COMP:13180"/>
        <dbReference type="Rhea" id="RHEA-COMP:16897"/>
        <dbReference type="Rhea" id="RHEA-COMP:17067"/>
        <dbReference type="ChEBI" id="CHEBI:15378"/>
        <dbReference type="ChEBI" id="CHEBI:136412"/>
        <dbReference type="ChEBI" id="CHEBI:157695"/>
        <dbReference type="ChEBI" id="CHEBI:167181"/>
        <dbReference type="EC" id="4.2.99.18"/>
    </reaction>
</comment>
<dbReference type="GO" id="GO:0004140">
    <property type="term" value="F:dephospho-CoA kinase activity"/>
    <property type="evidence" value="ECO:0007669"/>
    <property type="project" value="InterPro"/>
</dbReference>
<keyword evidence="15" id="KW-0238">DNA-binding</keyword>
<keyword evidence="18" id="KW-0511">Multifunctional enzyme</keyword>
<dbReference type="EC" id="4.2.99.18" evidence="6"/>
<comment type="caution">
    <text evidence="25">The sequence shown here is derived from an EMBL/GenBank/DDBJ whole genome shotgun (WGS) entry which is preliminary data.</text>
</comment>
<dbReference type="InterPro" id="IPR010663">
    <property type="entry name" value="Znf_FPG/IleRS"/>
</dbReference>
<dbReference type="InterPro" id="IPR001977">
    <property type="entry name" value="Depp_CoAkinase"/>
</dbReference>
<feature type="domain" description="FPG-type" evidence="23">
    <location>
        <begin position="236"/>
        <end position="270"/>
    </location>
</feature>
<dbReference type="PROSITE" id="PS51219">
    <property type="entry name" value="DPCK"/>
    <property type="match status" value="1"/>
</dbReference>
<accession>A0A9D9DIL1</accession>
<dbReference type="FunFam" id="1.10.8.50:FF:000003">
    <property type="entry name" value="Formamidopyrimidine-DNA glycosylase"/>
    <property type="match status" value="1"/>
</dbReference>
<dbReference type="NCBIfam" id="TIGR00577">
    <property type="entry name" value="fpg"/>
    <property type="match status" value="1"/>
</dbReference>
<comment type="catalytic activity">
    <reaction evidence="1">
        <text>Hydrolysis of DNA containing ring-opened 7-methylguanine residues, releasing 2,6-diamino-4-hydroxy-5-(N-methyl)formamidopyrimidine.</text>
        <dbReference type="EC" id="3.2.2.23"/>
    </reaction>
</comment>
<keyword evidence="12 25" id="KW-0378">Hydrolase</keyword>
<evidence type="ECO:0000313" key="25">
    <source>
        <dbReference type="EMBL" id="MBO8425939.1"/>
    </source>
</evidence>
<protein>
    <recommendedName>
        <fullName evidence="7">Formamidopyrimidine-DNA glycosylase</fullName>
        <ecNumber evidence="5">3.2.2.23</ecNumber>
        <ecNumber evidence="6">4.2.99.18</ecNumber>
    </recommendedName>
    <alternativeName>
        <fullName evidence="20">DNA-(apurinic or apyrimidinic site) lyase MutM</fullName>
    </alternativeName>
</protein>
<keyword evidence="17" id="KW-0456">Lyase</keyword>